<keyword evidence="2" id="KW-1185">Reference proteome</keyword>
<sequence length="560" mass="66522">MREDRVWKRPNSQPPKRQSEACVPIERYACAENTKLTFISEEHYILVQGYHCMAHNKPTYRQIEFPINAREWIQSNISFNIRCTEVYRQLCKSKLIDSKIHTVEQVYYWIYKYSKSAYMVNQDNPLLSAKLYLEQSKFIKQEFKVIIYLENDFLWVLGFLTPLFKYIGAENITEIIIDSTFKTNQERFELFVINLNCGGYGVPIAYMYLATLDGTEQARNNPINLVKTQVEALRMFFTSLHQEGLQPVFVLIDKDAGEIFFVSEAWSWNVSIQICHWHIIHAIDRKIKEKKSKASTYSKTKALEAYQKFEFIDPLWFQDDTGPLCPDNYVKHVLDMVKRHSSMHPLIPVRKDSFLNSNQLTQIITEQLIPDFEIKLIQYDENRIFPAWWHEFKAEWRKAATADIQPNIEERYHIDIDNWNNFLPTFLKTSRRHDYPLLTFGNNKIPVINPTNNSWTRFSTLDAVNDSIEINFKSNDLQNILIVNHNIMEERKEKYVRYKKKFDIALELYQREMNNDNFVNNFDVLITPLLREIEECETVLKAHKQQATWKSKRKLAAWLR</sequence>
<name>A0ACA9MP67_9GLOM</name>
<accession>A0ACA9MP67</accession>
<protein>
    <submittedName>
        <fullName evidence="1">15169_t:CDS:1</fullName>
    </submittedName>
</protein>
<dbReference type="EMBL" id="CAJVPW010009387">
    <property type="protein sequence ID" value="CAG8604793.1"/>
    <property type="molecule type" value="Genomic_DNA"/>
</dbReference>
<reference evidence="1" key="1">
    <citation type="submission" date="2021-06" db="EMBL/GenBank/DDBJ databases">
        <authorList>
            <person name="Kallberg Y."/>
            <person name="Tangrot J."/>
            <person name="Rosling A."/>
        </authorList>
    </citation>
    <scope>NUCLEOTIDE SEQUENCE</scope>
    <source>
        <strain evidence="1">28 12/20/2015</strain>
    </source>
</reference>
<proteinExistence type="predicted"/>
<organism evidence="1 2">
    <name type="scientific">Cetraspora pellucida</name>
    <dbReference type="NCBI Taxonomy" id="1433469"/>
    <lineage>
        <taxon>Eukaryota</taxon>
        <taxon>Fungi</taxon>
        <taxon>Fungi incertae sedis</taxon>
        <taxon>Mucoromycota</taxon>
        <taxon>Glomeromycotina</taxon>
        <taxon>Glomeromycetes</taxon>
        <taxon>Diversisporales</taxon>
        <taxon>Gigasporaceae</taxon>
        <taxon>Cetraspora</taxon>
    </lineage>
</organism>
<comment type="caution">
    <text evidence="1">The sequence shown here is derived from an EMBL/GenBank/DDBJ whole genome shotgun (WGS) entry which is preliminary data.</text>
</comment>
<evidence type="ECO:0000313" key="2">
    <source>
        <dbReference type="Proteomes" id="UP000789366"/>
    </source>
</evidence>
<evidence type="ECO:0000313" key="1">
    <source>
        <dbReference type="EMBL" id="CAG8604793.1"/>
    </source>
</evidence>
<gene>
    <name evidence="1" type="ORF">SPELUC_LOCUS7270</name>
</gene>
<dbReference type="Proteomes" id="UP000789366">
    <property type="component" value="Unassembled WGS sequence"/>
</dbReference>